<accession>A0A368FYA4</accession>
<dbReference type="Proteomes" id="UP000252519">
    <property type="component" value="Unassembled WGS sequence"/>
</dbReference>
<gene>
    <name evidence="2" type="ORF">ANCCAN_16941</name>
</gene>
<dbReference type="AlphaFoldDB" id="A0A368FYA4"/>
<reference evidence="2 3" key="1">
    <citation type="submission" date="2014-10" db="EMBL/GenBank/DDBJ databases">
        <title>Draft genome of the hookworm Ancylostoma caninum.</title>
        <authorList>
            <person name="Mitreva M."/>
        </authorList>
    </citation>
    <scope>NUCLEOTIDE SEQUENCE [LARGE SCALE GENOMIC DNA]</scope>
    <source>
        <strain evidence="2 3">Baltimore</strain>
    </source>
</reference>
<sequence>MVVASLVCSTLTVRHVQSRQNILISVLSVIFVAALYITLPLVPFRIRDIGFAACKLLLSCTGTTLMNPTGKLNKHAGS</sequence>
<comment type="caution">
    <text evidence="2">The sequence shown here is derived from an EMBL/GenBank/DDBJ whole genome shotgun (WGS) entry which is preliminary data.</text>
</comment>
<evidence type="ECO:0000313" key="2">
    <source>
        <dbReference type="EMBL" id="RCN37183.1"/>
    </source>
</evidence>
<protein>
    <submittedName>
        <fullName evidence="2">Uncharacterized protein</fullName>
    </submittedName>
</protein>
<keyword evidence="1" id="KW-0472">Membrane</keyword>
<organism evidence="2 3">
    <name type="scientific">Ancylostoma caninum</name>
    <name type="common">Dog hookworm</name>
    <dbReference type="NCBI Taxonomy" id="29170"/>
    <lineage>
        <taxon>Eukaryota</taxon>
        <taxon>Metazoa</taxon>
        <taxon>Ecdysozoa</taxon>
        <taxon>Nematoda</taxon>
        <taxon>Chromadorea</taxon>
        <taxon>Rhabditida</taxon>
        <taxon>Rhabditina</taxon>
        <taxon>Rhabditomorpha</taxon>
        <taxon>Strongyloidea</taxon>
        <taxon>Ancylostomatidae</taxon>
        <taxon>Ancylostomatinae</taxon>
        <taxon>Ancylostoma</taxon>
    </lineage>
</organism>
<keyword evidence="3" id="KW-1185">Reference proteome</keyword>
<evidence type="ECO:0000256" key="1">
    <source>
        <dbReference type="SAM" id="Phobius"/>
    </source>
</evidence>
<keyword evidence="1" id="KW-1133">Transmembrane helix</keyword>
<proteinExistence type="predicted"/>
<keyword evidence="1" id="KW-0812">Transmembrane</keyword>
<dbReference type="OrthoDB" id="10518499at2759"/>
<evidence type="ECO:0000313" key="3">
    <source>
        <dbReference type="Proteomes" id="UP000252519"/>
    </source>
</evidence>
<name>A0A368FYA4_ANCCA</name>
<dbReference type="EMBL" id="JOJR01000490">
    <property type="protein sequence ID" value="RCN37183.1"/>
    <property type="molecule type" value="Genomic_DNA"/>
</dbReference>
<feature type="transmembrane region" description="Helical" evidence="1">
    <location>
        <begin position="22"/>
        <end position="42"/>
    </location>
</feature>